<evidence type="ECO:0000256" key="1">
    <source>
        <dbReference type="SAM" id="MobiDB-lite"/>
    </source>
</evidence>
<gene>
    <name evidence="2" type="ORF">SDC9_59110</name>
</gene>
<feature type="compositionally biased region" description="Polar residues" evidence="1">
    <location>
        <begin position="76"/>
        <end position="85"/>
    </location>
</feature>
<accession>A0A644X9A1</accession>
<dbReference type="EMBL" id="VSSQ01002018">
    <property type="protein sequence ID" value="MPM12756.1"/>
    <property type="molecule type" value="Genomic_DNA"/>
</dbReference>
<feature type="region of interest" description="Disordered" evidence="1">
    <location>
        <begin position="73"/>
        <end position="93"/>
    </location>
</feature>
<proteinExistence type="predicted"/>
<evidence type="ECO:0000313" key="2">
    <source>
        <dbReference type="EMBL" id="MPM12756.1"/>
    </source>
</evidence>
<sequence>MLLIEIHQFKFGDVFFNAFFQQSGQVLDIRLRNRRNEVKNRPAGETPRINAVHRQHMKMDVQVESIAEPLDERYSPATSGPSQIRKSGGAAEVRENRVDQNVVDSCDHFGIVSQPEPQRVRQRKHPLPDGYLRENPVHEVGSGISHAPSAAGRADAAPFAGERDHPVTAAIVAMNPQEAARVNAAFEEIAEFALDETRDRASALFLPGQEGFQIGGDRHVQGLPGGIARNVFRLAERLTGGTPIPHPFDFQSGIHLCAPVFR</sequence>
<dbReference type="AlphaFoldDB" id="A0A644X9A1"/>
<name>A0A644X9A1_9ZZZZ</name>
<organism evidence="2">
    <name type="scientific">bioreactor metagenome</name>
    <dbReference type="NCBI Taxonomy" id="1076179"/>
    <lineage>
        <taxon>unclassified sequences</taxon>
        <taxon>metagenomes</taxon>
        <taxon>ecological metagenomes</taxon>
    </lineage>
</organism>
<comment type="caution">
    <text evidence="2">The sequence shown here is derived from an EMBL/GenBank/DDBJ whole genome shotgun (WGS) entry which is preliminary data.</text>
</comment>
<protein>
    <submittedName>
        <fullName evidence="2">Uncharacterized protein</fullName>
    </submittedName>
</protein>
<reference evidence="2" key="1">
    <citation type="submission" date="2019-08" db="EMBL/GenBank/DDBJ databases">
        <authorList>
            <person name="Kucharzyk K."/>
            <person name="Murdoch R.W."/>
            <person name="Higgins S."/>
            <person name="Loffler F."/>
        </authorList>
    </citation>
    <scope>NUCLEOTIDE SEQUENCE</scope>
</reference>